<proteinExistence type="predicted"/>
<dbReference type="Pfam" id="PF01515">
    <property type="entry name" value="PTA_PTB"/>
    <property type="match status" value="1"/>
</dbReference>
<dbReference type="SUPFAM" id="SSF53659">
    <property type="entry name" value="Isocitrate/Isopropylmalate dehydrogenase-like"/>
    <property type="match status" value="1"/>
</dbReference>
<accession>A0A0A8HUJ9</accession>
<evidence type="ECO:0000313" key="9">
    <source>
        <dbReference type="Proteomes" id="UP000031130"/>
    </source>
</evidence>
<dbReference type="Gene3D" id="3.40.50.10750">
    <property type="entry name" value="Isocitrate/Isopropylmalate dehydrogenase-like"/>
    <property type="match status" value="1"/>
</dbReference>
<dbReference type="KEGG" id="cln:UPTC3659_0735"/>
<dbReference type="PANTHER" id="PTHR43356:SF3">
    <property type="entry name" value="PHOSPHATE ACETYLTRANSFERASE"/>
    <property type="match status" value="1"/>
</dbReference>
<dbReference type="EC" id="2.3.1.8" evidence="2"/>
<dbReference type="RefSeq" id="WP_052243267.1">
    <property type="nucleotide sequence ID" value="NZ_CP007775.1"/>
</dbReference>
<dbReference type="OrthoDB" id="9808984at2"/>
<reference evidence="8 9" key="1">
    <citation type="journal article" date="2014" name="Genome Biol. Evol.">
        <title>Comparative Genomics of the Campylobacter lari Group.</title>
        <authorList>
            <person name="Miller W.G."/>
            <person name="Yee E."/>
            <person name="Chapman M.H."/>
            <person name="Smith T.P."/>
            <person name="Bono J.L."/>
            <person name="Huynh S."/>
            <person name="Parker C.T."/>
            <person name="Vandamme P."/>
            <person name="Luong K."/>
            <person name="Korlach J."/>
        </authorList>
    </citation>
    <scope>NUCLEOTIDE SEQUENCE [LARGE SCALE GENOMIC DNA]</scope>
    <source>
        <strain evidence="9">RM3659</strain>
    </source>
</reference>
<dbReference type="GO" id="GO:0008959">
    <property type="term" value="F:phosphate acetyltransferase activity"/>
    <property type="evidence" value="ECO:0007669"/>
    <property type="project" value="UniProtKB-EC"/>
</dbReference>
<dbReference type="Proteomes" id="UP000031130">
    <property type="component" value="Chromosome"/>
</dbReference>
<dbReference type="PANTHER" id="PTHR43356">
    <property type="entry name" value="PHOSPHATE ACETYLTRANSFERASE"/>
    <property type="match status" value="1"/>
</dbReference>
<dbReference type="NCBIfam" id="NF007233">
    <property type="entry name" value="PRK09653.1"/>
    <property type="match status" value="1"/>
</dbReference>
<feature type="domain" description="Phosphate acetyl/butaryl transferase" evidence="7">
    <location>
        <begin position="168"/>
        <end position="484"/>
    </location>
</feature>
<comment type="pathway">
    <text evidence="1">Metabolic intermediate biosynthesis; acetyl-CoA biosynthesis; acetyl-CoA from acetate: step 2/2.</text>
</comment>
<dbReference type="AlphaFoldDB" id="A0A0A8HUJ9"/>
<dbReference type="HOGENOM" id="CLU_019723_4_1_7"/>
<keyword evidence="5 8" id="KW-0012">Acyltransferase</keyword>
<evidence type="ECO:0000256" key="5">
    <source>
        <dbReference type="ARBA" id="ARBA00023315"/>
    </source>
</evidence>
<gene>
    <name evidence="8" type="primary">pta</name>
    <name evidence="8" type="ORF">UPTC3659_0735</name>
</gene>
<dbReference type="Gene3D" id="3.40.50.10950">
    <property type="match status" value="1"/>
</dbReference>
<dbReference type="EMBL" id="CP007775">
    <property type="protein sequence ID" value="AJD01584.1"/>
    <property type="molecule type" value="Genomic_DNA"/>
</dbReference>
<dbReference type="NCBIfam" id="NF004167">
    <property type="entry name" value="PRK05632.1"/>
    <property type="match status" value="1"/>
</dbReference>
<dbReference type="InterPro" id="IPR042112">
    <property type="entry name" value="P_AcTrfase_dom2"/>
</dbReference>
<dbReference type="NCBIfam" id="TIGR00651">
    <property type="entry name" value="pta"/>
    <property type="match status" value="1"/>
</dbReference>
<evidence type="ECO:0000259" key="7">
    <source>
        <dbReference type="Pfam" id="PF01515"/>
    </source>
</evidence>
<name>A0A0A8HUJ9_CAMLA</name>
<evidence type="ECO:0000256" key="4">
    <source>
        <dbReference type="ARBA" id="ARBA00022679"/>
    </source>
</evidence>
<evidence type="ECO:0000256" key="3">
    <source>
        <dbReference type="ARBA" id="ARBA00021528"/>
    </source>
</evidence>
<sequence>MKSMFLLNCVDEKFLTQSLEKVQGKIVFYFPIFCEKNKEEIALICSKINTKLDFFSSFEKNNYQSKFTQNSNDFFKKIIQDYEKLKKENDFVIVVGVDDFGLMGDLSLNIALAKELNTPLYVKSQDENHTMLNFLLSQKLSDFVLLKENEDFTQDLLQEYTYKTQARFSYELFEKAKADKKIVVLPESFDERVLKASEFLMQNEIVDLILLGDSNEICAKANSLNINIDGVRIINPKNSQYNEEFEELLYEARKSKGMSKEEAKKLVQDKTYFATLLVHTQKAHAMVSGASTTTAETIRPALQIIKTKPDVSLVSGMFFMSLEDKVLVFADCAVMPNPTPEQLAEIAYVSANSAKAFGLDPKVALLSYSSGDSGSGTSVDAIKEATKIAKEKYPQLELEGPIQFDAAYDMLTAKSKMPNSKVAGRANVYVFPDLNAANICYKAVQRTANSLAIGPILQGLKKPINDLSRGCLVEDIVNTVILSAIQAQE</sequence>
<evidence type="ECO:0000313" key="8">
    <source>
        <dbReference type="EMBL" id="AJD01584.1"/>
    </source>
</evidence>
<protein>
    <recommendedName>
        <fullName evidence="3">Phosphate acetyltransferase</fullName>
        <ecNumber evidence="2">2.3.1.8</ecNumber>
    </recommendedName>
    <alternativeName>
        <fullName evidence="6">Phosphotransacetylase</fullName>
    </alternativeName>
</protein>
<evidence type="ECO:0000256" key="6">
    <source>
        <dbReference type="ARBA" id="ARBA00031108"/>
    </source>
</evidence>
<dbReference type="InterPro" id="IPR050500">
    <property type="entry name" value="Phos_Acetyltrans/Butyryltrans"/>
</dbReference>
<dbReference type="InterPro" id="IPR002505">
    <property type="entry name" value="PTA_PTB"/>
</dbReference>
<dbReference type="InterPro" id="IPR042113">
    <property type="entry name" value="P_AcTrfase_dom1"/>
</dbReference>
<dbReference type="InterPro" id="IPR004614">
    <property type="entry name" value="P_AcTrfase"/>
</dbReference>
<evidence type="ECO:0000256" key="1">
    <source>
        <dbReference type="ARBA" id="ARBA00004989"/>
    </source>
</evidence>
<keyword evidence="4 8" id="KW-0808">Transferase</keyword>
<evidence type="ECO:0000256" key="2">
    <source>
        <dbReference type="ARBA" id="ARBA00012707"/>
    </source>
</evidence>
<organism evidence="8 9">
    <name type="scientific">Campylobacter lari NCTC 11845</name>
    <dbReference type="NCBI Taxonomy" id="1388749"/>
    <lineage>
        <taxon>Bacteria</taxon>
        <taxon>Pseudomonadati</taxon>
        <taxon>Campylobacterota</taxon>
        <taxon>Epsilonproteobacteria</taxon>
        <taxon>Campylobacterales</taxon>
        <taxon>Campylobacteraceae</taxon>
        <taxon>Campylobacter</taxon>
    </lineage>
</organism>